<reference evidence="2" key="2">
    <citation type="submission" date="2023-06" db="EMBL/GenBank/DDBJ databases">
        <authorList>
            <consortium name="Lawrence Berkeley National Laboratory"/>
            <person name="Haridas S."/>
            <person name="Hensen N."/>
            <person name="Bonometti L."/>
            <person name="Westerberg I."/>
            <person name="Brannstrom I.O."/>
            <person name="Guillou S."/>
            <person name="Cros-Aarteil S."/>
            <person name="Calhoun S."/>
            <person name="Kuo A."/>
            <person name="Mondo S."/>
            <person name="Pangilinan J."/>
            <person name="Riley R."/>
            <person name="Labutti K."/>
            <person name="Andreopoulos B."/>
            <person name="Lipzen A."/>
            <person name="Chen C."/>
            <person name="Yanf M."/>
            <person name="Daum C."/>
            <person name="Ng V."/>
            <person name="Clum A."/>
            <person name="Steindorff A."/>
            <person name="Ohm R."/>
            <person name="Martin F."/>
            <person name="Silar P."/>
            <person name="Natvig D."/>
            <person name="Lalanne C."/>
            <person name="Gautier V."/>
            <person name="Ament-Velasquez S.L."/>
            <person name="Kruys A."/>
            <person name="Hutchinson M.I."/>
            <person name="Powell A.J."/>
            <person name="Barry K."/>
            <person name="Miller A.N."/>
            <person name="Grigoriev I.V."/>
            <person name="Debuchy R."/>
            <person name="Gladieux P."/>
            <person name="Thoren M.H."/>
            <person name="Johannesson H."/>
        </authorList>
    </citation>
    <scope>NUCLEOTIDE SEQUENCE</scope>
    <source>
        <strain evidence="2">CBS 168.71</strain>
    </source>
</reference>
<dbReference type="Proteomes" id="UP001278766">
    <property type="component" value="Unassembled WGS sequence"/>
</dbReference>
<organism evidence="2 3">
    <name type="scientific">Chaetomium fimeti</name>
    <dbReference type="NCBI Taxonomy" id="1854472"/>
    <lineage>
        <taxon>Eukaryota</taxon>
        <taxon>Fungi</taxon>
        <taxon>Dikarya</taxon>
        <taxon>Ascomycota</taxon>
        <taxon>Pezizomycotina</taxon>
        <taxon>Sordariomycetes</taxon>
        <taxon>Sordariomycetidae</taxon>
        <taxon>Sordariales</taxon>
        <taxon>Chaetomiaceae</taxon>
        <taxon>Chaetomium</taxon>
    </lineage>
</organism>
<protein>
    <submittedName>
        <fullName evidence="2">Uncharacterized protein</fullName>
    </submittedName>
</protein>
<dbReference type="EMBL" id="JAUEPN010000002">
    <property type="protein sequence ID" value="KAK3298687.1"/>
    <property type="molecule type" value="Genomic_DNA"/>
</dbReference>
<comment type="caution">
    <text evidence="2">The sequence shown here is derived from an EMBL/GenBank/DDBJ whole genome shotgun (WGS) entry which is preliminary data.</text>
</comment>
<evidence type="ECO:0000313" key="3">
    <source>
        <dbReference type="Proteomes" id="UP001278766"/>
    </source>
</evidence>
<sequence length="345" mass="38397">MVSSGRKTDKVFWKGQEFRPQLGASDQPSVRAILHNRLMGQALDIRISESELLSIVQIYPRLYQLGQRSRARLSAWMLHNRDTVQGWNLGDFLNTPDADVCHHTVPRKPGCPEEVMAAWRRSLPKGRQPGELIEVEIQEVPANGSGNHDANPELGPLTTRVIQRRTLPQTKRLRGKNCQSPIQRLEGSLRIIKAVASRLDFLSHGLDDNNSMKEELLALARTLDHNVDKKRRAETARALLQKLNKAAVPDTHGKKRGHDQIEGAEGDEDRVQKRVRTWLLGTVGHLEAEEDGTSEDGTSNSSSDDGTVSQGSRNSEDDDRVEGCIFVAPNPYLAPCSQEESGSED</sequence>
<reference evidence="2" key="1">
    <citation type="journal article" date="2023" name="Mol. Phylogenet. Evol.">
        <title>Genome-scale phylogeny and comparative genomics of the fungal order Sordariales.</title>
        <authorList>
            <person name="Hensen N."/>
            <person name="Bonometti L."/>
            <person name="Westerberg I."/>
            <person name="Brannstrom I.O."/>
            <person name="Guillou S."/>
            <person name="Cros-Aarteil S."/>
            <person name="Calhoun S."/>
            <person name="Haridas S."/>
            <person name="Kuo A."/>
            <person name="Mondo S."/>
            <person name="Pangilinan J."/>
            <person name="Riley R."/>
            <person name="LaButti K."/>
            <person name="Andreopoulos B."/>
            <person name="Lipzen A."/>
            <person name="Chen C."/>
            <person name="Yan M."/>
            <person name="Daum C."/>
            <person name="Ng V."/>
            <person name="Clum A."/>
            <person name="Steindorff A."/>
            <person name="Ohm R.A."/>
            <person name="Martin F."/>
            <person name="Silar P."/>
            <person name="Natvig D.O."/>
            <person name="Lalanne C."/>
            <person name="Gautier V."/>
            <person name="Ament-Velasquez S.L."/>
            <person name="Kruys A."/>
            <person name="Hutchinson M.I."/>
            <person name="Powell A.J."/>
            <person name="Barry K."/>
            <person name="Miller A.N."/>
            <person name="Grigoriev I.V."/>
            <person name="Debuchy R."/>
            <person name="Gladieux P."/>
            <person name="Hiltunen Thoren M."/>
            <person name="Johannesson H."/>
        </authorList>
    </citation>
    <scope>NUCLEOTIDE SEQUENCE</scope>
    <source>
        <strain evidence="2">CBS 168.71</strain>
    </source>
</reference>
<proteinExistence type="predicted"/>
<dbReference type="RefSeq" id="XP_062662201.1">
    <property type="nucleotide sequence ID" value="XM_062807266.1"/>
</dbReference>
<feature type="compositionally biased region" description="Low complexity" evidence="1">
    <location>
        <begin position="295"/>
        <end position="309"/>
    </location>
</feature>
<keyword evidence="3" id="KW-1185">Reference proteome</keyword>
<accession>A0AAE0HLE9</accession>
<dbReference type="GeneID" id="87844214"/>
<feature type="region of interest" description="Disordered" evidence="1">
    <location>
        <begin position="243"/>
        <end position="269"/>
    </location>
</feature>
<gene>
    <name evidence="2" type="ORF">B0H64DRAFT_454157</name>
</gene>
<evidence type="ECO:0000256" key="1">
    <source>
        <dbReference type="SAM" id="MobiDB-lite"/>
    </source>
</evidence>
<evidence type="ECO:0000313" key="2">
    <source>
        <dbReference type="EMBL" id="KAK3298687.1"/>
    </source>
</evidence>
<feature type="region of interest" description="Disordered" evidence="1">
    <location>
        <begin position="283"/>
        <end position="324"/>
    </location>
</feature>
<dbReference type="AlphaFoldDB" id="A0AAE0HLE9"/>
<name>A0AAE0HLE9_9PEZI</name>